<dbReference type="OrthoDB" id="9789727at2"/>
<reference evidence="5 6" key="1">
    <citation type="journal article" date="2016" name="Genome Announc.">
        <title>First Complete Genome Sequence of a Subdivision 6 Acidobacterium Strain.</title>
        <authorList>
            <person name="Huang S."/>
            <person name="Vieira S."/>
            <person name="Bunk B."/>
            <person name="Riedel T."/>
            <person name="Sproer C."/>
            <person name="Overmann J."/>
        </authorList>
    </citation>
    <scope>NUCLEOTIDE SEQUENCE [LARGE SCALE GENOMIC DNA]</scope>
    <source>
        <strain evidence="6">DSM 100886 HEG_-6_39</strain>
    </source>
</reference>
<dbReference type="PATRIC" id="fig|1813736.3.peg.15"/>
<dbReference type="PANTHER" id="PTHR43782">
    <property type="entry name" value="ARGINASE"/>
    <property type="match status" value="1"/>
</dbReference>
<keyword evidence="3" id="KW-0464">Manganese</keyword>
<dbReference type="GO" id="GO:0005829">
    <property type="term" value="C:cytosol"/>
    <property type="evidence" value="ECO:0007669"/>
    <property type="project" value="TreeGrafter"/>
</dbReference>
<reference evidence="6" key="2">
    <citation type="submission" date="2016-04" db="EMBL/GenBank/DDBJ databases">
        <title>First Complete Genome Sequence of a Subdivision 6 Acidobacterium.</title>
        <authorList>
            <person name="Huang S."/>
            <person name="Vieira S."/>
            <person name="Bunk B."/>
            <person name="Riedel T."/>
            <person name="Sproeer C."/>
            <person name="Overmann J."/>
        </authorList>
    </citation>
    <scope>NUCLEOTIDE SEQUENCE [LARGE SCALE GENOMIC DNA]</scope>
    <source>
        <strain evidence="6">DSM 100886 HEG_-6_39</strain>
    </source>
</reference>
<organism evidence="5 6">
    <name type="scientific">Luteitalea pratensis</name>
    <dbReference type="NCBI Taxonomy" id="1855912"/>
    <lineage>
        <taxon>Bacteria</taxon>
        <taxon>Pseudomonadati</taxon>
        <taxon>Acidobacteriota</taxon>
        <taxon>Vicinamibacteria</taxon>
        <taxon>Vicinamibacterales</taxon>
        <taxon>Vicinamibacteraceae</taxon>
        <taxon>Luteitalea</taxon>
    </lineage>
</organism>
<proteinExistence type="inferred from homology"/>
<dbReference type="GO" id="GO:0030145">
    <property type="term" value="F:manganese ion binding"/>
    <property type="evidence" value="ECO:0007669"/>
    <property type="project" value="TreeGrafter"/>
</dbReference>
<dbReference type="Gene3D" id="3.40.800.10">
    <property type="entry name" value="Ureohydrolase domain"/>
    <property type="match status" value="1"/>
</dbReference>
<evidence type="ECO:0000313" key="6">
    <source>
        <dbReference type="Proteomes" id="UP000076079"/>
    </source>
</evidence>
<keyword evidence="2 5" id="KW-0378">Hydrolase</keyword>
<dbReference type="Proteomes" id="UP000076079">
    <property type="component" value="Chromosome"/>
</dbReference>
<comment type="similarity">
    <text evidence="4">Belongs to the arginase family.</text>
</comment>
<name>A0A143PEI8_LUTPR</name>
<keyword evidence="6" id="KW-1185">Reference proteome</keyword>
<evidence type="ECO:0000256" key="1">
    <source>
        <dbReference type="ARBA" id="ARBA00022723"/>
    </source>
</evidence>
<dbReference type="PROSITE" id="PS51409">
    <property type="entry name" value="ARGINASE_2"/>
    <property type="match status" value="1"/>
</dbReference>
<dbReference type="GO" id="GO:0004053">
    <property type="term" value="F:arginase activity"/>
    <property type="evidence" value="ECO:0007669"/>
    <property type="project" value="UniProtKB-EC"/>
</dbReference>
<dbReference type="EMBL" id="CP015136">
    <property type="protein sequence ID" value="AMY06856.1"/>
    <property type="molecule type" value="Genomic_DNA"/>
</dbReference>
<evidence type="ECO:0000313" key="5">
    <source>
        <dbReference type="EMBL" id="AMY06856.1"/>
    </source>
</evidence>
<dbReference type="STRING" id="1855912.LuPra_00015"/>
<dbReference type="EC" id="3.5.3.1" evidence="5"/>
<accession>A0A143PEI8</accession>
<dbReference type="InterPro" id="IPR006035">
    <property type="entry name" value="Ureohydrolase"/>
</dbReference>
<protein>
    <submittedName>
        <fullName evidence="5">Arginase</fullName>
        <ecNumber evidence="5">3.5.3.1</ecNumber>
    </submittedName>
</protein>
<dbReference type="KEGG" id="abac:LuPra_00015"/>
<dbReference type="PANTHER" id="PTHR43782:SF3">
    <property type="entry name" value="ARGINASE"/>
    <property type="match status" value="1"/>
</dbReference>
<gene>
    <name evidence="5" type="primary">rocF_1</name>
    <name evidence="5" type="ORF">LuPra_00015</name>
</gene>
<dbReference type="SUPFAM" id="SSF52768">
    <property type="entry name" value="Arginase/deacetylase"/>
    <property type="match status" value="1"/>
</dbReference>
<dbReference type="RefSeq" id="WP_110168873.1">
    <property type="nucleotide sequence ID" value="NZ_CP015136.1"/>
</dbReference>
<keyword evidence="1" id="KW-0479">Metal-binding</keyword>
<evidence type="ECO:0000256" key="3">
    <source>
        <dbReference type="ARBA" id="ARBA00023211"/>
    </source>
</evidence>
<evidence type="ECO:0000256" key="2">
    <source>
        <dbReference type="ARBA" id="ARBA00022801"/>
    </source>
</evidence>
<dbReference type="AlphaFoldDB" id="A0A143PEI8"/>
<dbReference type="InterPro" id="IPR023696">
    <property type="entry name" value="Ureohydrolase_dom_sf"/>
</dbReference>
<evidence type="ECO:0000256" key="4">
    <source>
        <dbReference type="PROSITE-ProRule" id="PRU00742"/>
    </source>
</evidence>
<dbReference type="CDD" id="cd09999">
    <property type="entry name" value="Arginase-like_1"/>
    <property type="match status" value="1"/>
</dbReference>
<sequence length="273" mass="28083">MAAVALTVYQGLAGDHNGRALVGARALGARLEARLGVTATVVSEPAPVLDTHWDVELASALGELRLLAATIDTALAQGARPVSALTRCATAMATLPVVARHHPDVCVVWFDAHTDLNTPLTTPTGYLGGMALAGAAGLWNTQLGSGPTISQVILVGTREVDPTEQAVIDAHHIPIVSVDGDVATALVHAIAGRPVYVHLDCDVLDPDIVPTDYAADRGMTISELRAACAAIAQGTVVGLEVAELEGAWHDGGSLVPPDPILEAIEPLLARLAG</sequence>
<dbReference type="Pfam" id="PF00491">
    <property type="entry name" value="Arginase"/>
    <property type="match status" value="1"/>
</dbReference>